<dbReference type="Pfam" id="PF02367">
    <property type="entry name" value="TsaE"/>
    <property type="match status" value="1"/>
</dbReference>
<dbReference type="PANTHER" id="PTHR33540">
    <property type="entry name" value="TRNA THREONYLCARBAMOYLADENOSINE BIOSYNTHESIS PROTEIN TSAE"/>
    <property type="match status" value="1"/>
</dbReference>
<dbReference type="EMBL" id="LR134523">
    <property type="protein sequence ID" value="VEJ36291.1"/>
    <property type="molecule type" value="Genomic_DNA"/>
</dbReference>
<dbReference type="Proteomes" id="UP000269544">
    <property type="component" value="Chromosome"/>
</dbReference>
<evidence type="ECO:0000256" key="4">
    <source>
        <dbReference type="ARBA" id="ARBA00022490"/>
    </source>
</evidence>
<sequence length="154" mass="17134">MILNGQDKTEALGRYLGERVKAYDILALIGDLGAGKTTFVKALAEGMGFHGDVTSATFAIVNIYKGDPPLYHFDAYRLRDEEDFFQVGGEDLLGDAAVSAIEWANLIEESLPENYLVLEFRRIDETTREITAKGVGPRGKELEQEVAKYEDTRL</sequence>
<dbReference type="KEGG" id="piv:NCTC13079_01495"/>
<dbReference type="GO" id="GO:0046872">
    <property type="term" value="F:metal ion binding"/>
    <property type="evidence" value="ECO:0007669"/>
    <property type="project" value="UniProtKB-KW"/>
</dbReference>
<keyword evidence="5" id="KW-0819">tRNA processing</keyword>
<dbReference type="RefSeq" id="WP_126466188.1">
    <property type="nucleotide sequence ID" value="NZ_LR134523.1"/>
</dbReference>
<evidence type="ECO:0000256" key="8">
    <source>
        <dbReference type="ARBA" id="ARBA00022840"/>
    </source>
</evidence>
<evidence type="ECO:0000256" key="1">
    <source>
        <dbReference type="ARBA" id="ARBA00004496"/>
    </source>
</evidence>
<keyword evidence="7" id="KW-0547">Nucleotide-binding</keyword>
<proteinExistence type="inferred from homology"/>
<dbReference type="SUPFAM" id="SSF52540">
    <property type="entry name" value="P-loop containing nucleoside triphosphate hydrolases"/>
    <property type="match status" value="1"/>
</dbReference>
<dbReference type="GO" id="GO:0005524">
    <property type="term" value="F:ATP binding"/>
    <property type="evidence" value="ECO:0007669"/>
    <property type="project" value="UniProtKB-KW"/>
</dbReference>
<evidence type="ECO:0000313" key="11">
    <source>
        <dbReference type="EMBL" id="VEJ36291.1"/>
    </source>
</evidence>
<dbReference type="NCBIfam" id="TIGR00150">
    <property type="entry name" value="T6A_YjeE"/>
    <property type="match status" value="1"/>
</dbReference>
<organism evidence="11 12">
    <name type="scientific">Aedoeadaptatus ivorii</name>
    <dbReference type="NCBI Taxonomy" id="54006"/>
    <lineage>
        <taxon>Bacteria</taxon>
        <taxon>Bacillati</taxon>
        <taxon>Bacillota</taxon>
        <taxon>Tissierellia</taxon>
        <taxon>Tissierellales</taxon>
        <taxon>Peptoniphilaceae</taxon>
        <taxon>Aedoeadaptatus</taxon>
    </lineage>
</organism>
<evidence type="ECO:0000256" key="5">
    <source>
        <dbReference type="ARBA" id="ARBA00022694"/>
    </source>
</evidence>
<accession>A0A3S4Y884</accession>
<keyword evidence="8" id="KW-0067">ATP-binding</keyword>
<evidence type="ECO:0000313" key="12">
    <source>
        <dbReference type="Proteomes" id="UP000269544"/>
    </source>
</evidence>
<evidence type="ECO:0000256" key="9">
    <source>
        <dbReference type="ARBA" id="ARBA00022842"/>
    </source>
</evidence>
<dbReference type="OrthoDB" id="9815896at2"/>
<evidence type="ECO:0000256" key="2">
    <source>
        <dbReference type="ARBA" id="ARBA00007599"/>
    </source>
</evidence>
<dbReference type="GO" id="GO:0002949">
    <property type="term" value="P:tRNA threonylcarbamoyladenosine modification"/>
    <property type="evidence" value="ECO:0007669"/>
    <property type="project" value="InterPro"/>
</dbReference>
<keyword evidence="12" id="KW-1185">Reference proteome</keyword>
<gene>
    <name evidence="11" type="primary">ydiB</name>
    <name evidence="11" type="ORF">NCTC13079_01495</name>
</gene>
<evidence type="ECO:0000256" key="7">
    <source>
        <dbReference type="ARBA" id="ARBA00022741"/>
    </source>
</evidence>
<comment type="subcellular location">
    <subcellularLocation>
        <location evidence="1">Cytoplasm</location>
    </subcellularLocation>
</comment>
<dbReference type="Gene3D" id="3.40.50.300">
    <property type="entry name" value="P-loop containing nucleotide triphosphate hydrolases"/>
    <property type="match status" value="1"/>
</dbReference>
<keyword evidence="6" id="KW-0479">Metal-binding</keyword>
<evidence type="ECO:0000256" key="10">
    <source>
        <dbReference type="ARBA" id="ARBA00032441"/>
    </source>
</evidence>
<protein>
    <recommendedName>
        <fullName evidence="3">tRNA threonylcarbamoyladenosine biosynthesis protein TsaE</fullName>
    </recommendedName>
    <alternativeName>
        <fullName evidence="10">t(6)A37 threonylcarbamoyladenosine biosynthesis protein TsaE</fullName>
    </alternativeName>
</protein>
<dbReference type="PANTHER" id="PTHR33540:SF2">
    <property type="entry name" value="TRNA THREONYLCARBAMOYLADENOSINE BIOSYNTHESIS PROTEIN TSAE"/>
    <property type="match status" value="1"/>
</dbReference>
<comment type="similarity">
    <text evidence="2">Belongs to the TsaE family.</text>
</comment>
<dbReference type="InterPro" id="IPR027417">
    <property type="entry name" value="P-loop_NTPase"/>
</dbReference>
<reference evidence="11 12" key="1">
    <citation type="submission" date="2018-12" db="EMBL/GenBank/DDBJ databases">
        <authorList>
            <consortium name="Pathogen Informatics"/>
        </authorList>
    </citation>
    <scope>NUCLEOTIDE SEQUENCE [LARGE SCALE GENOMIC DNA]</scope>
    <source>
        <strain evidence="11 12">NCTC13079</strain>
    </source>
</reference>
<dbReference type="CDD" id="cd02019">
    <property type="entry name" value="NK"/>
    <property type="match status" value="1"/>
</dbReference>
<dbReference type="InterPro" id="IPR003442">
    <property type="entry name" value="T6A_TsaE"/>
</dbReference>
<evidence type="ECO:0000256" key="6">
    <source>
        <dbReference type="ARBA" id="ARBA00022723"/>
    </source>
</evidence>
<keyword evidence="9" id="KW-0460">Magnesium</keyword>
<dbReference type="AlphaFoldDB" id="A0A3S4Y884"/>
<evidence type="ECO:0000256" key="3">
    <source>
        <dbReference type="ARBA" id="ARBA00019010"/>
    </source>
</evidence>
<keyword evidence="4" id="KW-0963">Cytoplasm</keyword>
<name>A0A3S4Y884_9FIRM</name>
<dbReference type="GO" id="GO:0005737">
    <property type="term" value="C:cytoplasm"/>
    <property type="evidence" value="ECO:0007669"/>
    <property type="project" value="UniProtKB-SubCell"/>
</dbReference>